<evidence type="ECO:0000313" key="2">
    <source>
        <dbReference type="Proteomes" id="UP001456344"/>
    </source>
</evidence>
<name>A0ACD5BKJ5_9PSEU</name>
<gene>
    <name evidence="1" type="ORF">LCL61_30445</name>
</gene>
<keyword evidence="2" id="KW-1185">Reference proteome</keyword>
<dbReference type="Proteomes" id="UP001456344">
    <property type="component" value="Chromosome"/>
</dbReference>
<sequence>MTSRPGTDGGEALISEFLRTGREMIAAQRDVLLGYLGTDPEVLAKARTAAAPADLISGGGTEPALPAEEPDAVVVAPKRYLMREFDLADALPVDEELAGLRFAVVGEGQAAEMLTARLAGYGAETELVQGVPRHGADGVFHLSPSFPDDFALYQAVLAGGPRWLIANGPADGARGFFRTVAREYPDTVARVVEQHPKSTVDEQVESLLAELSAGVWEPVVVRRDGARRGLRMAEESLGSTGAGPAGDGTAEAEALGLDRDSVVLLIGGAKGITARLAITLASASRCRVAIARPGPCGIDVEAVEDRTDADLNEAERALLGAPEALWSTRFRAAKQAVAKRLRTGPRAFTVVGADDGRLTVAVSGTRYPVWHTTITTPAEDHVVAWTENEE</sequence>
<reference evidence="1" key="1">
    <citation type="submission" date="2023-10" db="EMBL/GenBank/DDBJ databases">
        <title>Whole genome sequencing of actinobacterial strain Amycolatopsis sp. (BCA-696) identifies the underlying plant growth-promoting genes.</title>
        <authorList>
            <person name="Gandham P."/>
            <person name="Vadla N."/>
            <person name="Saji A."/>
            <person name="Srinivas V."/>
            <person name="Ruperao P."/>
            <person name="Selvanayagam S."/>
            <person name="Saxena R.K."/>
            <person name="Rathore A."/>
            <person name="Gopalakrishnan S."/>
            <person name="Thakur V."/>
        </authorList>
    </citation>
    <scope>NUCLEOTIDE SEQUENCE</scope>
    <source>
        <strain evidence="1">BCA-696</strain>
    </source>
</reference>
<organism evidence="1 2">
    <name type="scientific">Amycolatopsis coloradensis</name>
    <dbReference type="NCBI Taxonomy" id="76021"/>
    <lineage>
        <taxon>Bacteria</taxon>
        <taxon>Bacillati</taxon>
        <taxon>Actinomycetota</taxon>
        <taxon>Actinomycetes</taxon>
        <taxon>Pseudonocardiales</taxon>
        <taxon>Pseudonocardiaceae</taxon>
        <taxon>Amycolatopsis</taxon>
    </lineage>
</organism>
<proteinExistence type="predicted"/>
<accession>A0ACD5BKJ5</accession>
<protein>
    <submittedName>
        <fullName evidence="1">Uncharacterized protein</fullName>
    </submittedName>
</protein>
<dbReference type="EMBL" id="CP150484">
    <property type="protein sequence ID" value="WYW19876.1"/>
    <property type="molecule type" value="Genomic_DNA"/>
</dbReference>
<evidence type="ECO:0000313" key="1">
    <source>
        <dbReference type="EMBL" id="WYW19876.1"/>
    </source>
</evidence>